<comment type="caution">
    <text evidence="1">The sequence shown here is derived from an EMBL/GenBank/DDBJ whole genome shotgun (WGS) entry which is preliminary data.</text>
</comment>
<evidence type="ECO:0000313" key="2">
    <source>
        <dbReference type="Proteomes" id="UP000640725"/>
    </source>
</evidence>
<dbReference type="Pfam" id="PF21826">
    <property type="entry name" value="DUF6887"/>
    <property type="match status" value="1"/>
</dbReference>
<dbReference type="EMBL" id="JADEWU010000049">
    <property type="protein sequence ID" value="MBE9145152.1"/>
    <property type="molecule type" value="Genomic_DNA"/>
</dbReference>
<keyword evidence="2" id="KW-1185">Reference proteome</keyword>
<organism evidence="1 2">
    <name type="scientific">Planktothrix mougeotii LEGE 06226</name>
    <dbReference type="NCBI Taxonomy" id="1828728"/>
    <lineage>
        <taxon>Bacteria</taxon>
        <taxon>Bacillati</taxon>
        <taxon>Cyanobacteriota</taxon>
        <taxon>Cyanophyceae</taxon>
        <taxon>Oscillatoriophycideae</taxon>
        <taxon>Oscillatoriales</taxon>
        <taxon>Microcoleaceae</taxon>
        <taxon>Planktothrix</taxon>
    </lineage>
</organism>
<name>A0ABR9UFA8_9CYAN</name>
<dbReference type="InterPro" id="IPR054053">
    <property type="entry name" value="DUF6887"/>
</dbReference>
<accession>A0ABR9UFA8</accession>
<reference evidence="1 2" key="1">
    <citation type="submission" date="2020-10" db="EMBL/GenBank/DDBJ databases">
        <authorList>
            <person name="Castelo-Branco R."/>
            <person name="Eusebio N."/>
            <person name="Adriana R."/>
            <person name="Vieira A."/>
            <person name="Brugerolle De Fraissinette N."/>
            <person name="Rezende De Castro R."/>
            <person name="Schneider M.P."/>
            <person name="Vasconcelos V."/>
            <person name="Leao P.N."/>
        </authorList>
    </citation>
    <scope>NUCLEOTIDE SEQUENCE [LARGE SCALE GENOMIC DNA]</scope>
    <source>
        <strain evidence="1 2">LEGE 06226</strain>
    </source>
</reference>
<evidence type="ECO:0000313" key="1">
    <source>
        <dbReference type="EMBL" id="MBE9145152.1"/>
    </source>
</evidence>
<protein>
    <submittedName>
        <fullName evidence="1">Uncharacterized protein</fullName>
    </submittedName>
</protein>
<dbReference type="RefSeq" id="WP_193870629.1">
    <property type="nucleotide sequence ID" value="NZ_JADEWU010000049.1"/>
</dbReference>
<proteinExistence type="predicted"/>
<sequence>MTSDFENMTHAELRAYALKHRGKEDIEALRVLFRRRTPYRKELTFW</sequence>
<dbReference type="Proteomes" id="UP000640725">
    <property type="component" value="Unassembled WGS sequence"/>
</dbReference>
<gene>
    <name evidence="1" type="ORF">IQ236_18295</name>
</gene>